<dbReference type="InterPro" id="IPR002110">
    <property type="entry name" value="Ankyrin_rpt"/>
</dbReference>
<protein>
    <submittedName>
        <fullName evidence="2">Uncharacterized protein</fullName>
    </submittedName>
</protein>
<dbReference type="PANTHER" id="PTHR24128">
    <property type="entry name" value="HOMEOBOX PROTEIN WARIAI"/>
    <property type="match status" value="1"/>
</dbReference>
<dbReference type="SMART" id="SM00248">
    <property type="entry name" value="ANK"/>
    <property type="match status" value="2"/>
</dbReference>
<dbReference type="InterPro" id="IPR036770">
    <property type="entry name" value="Ankyrin_rpt-contain_sf"/>
</dbReference>
<accession>A0A2N9FUB0</accession>
<evidence type="ECO:0000313" key="2">
    <source>
        <dbReference type="EMBL" id="SPC90763.1"/>
    </source>
</evidence>
<evidence type="ECO:0000256" key="1">
    <source>
        <dbReference type="PROSITE-ProRule" id="PRU00023"/>
    </source>
</evidence>
<gene>
    <name evidence="2" type="ORF">FSB_LOCUS18645</name>
</gene>
<reference evidence="2" key="1">
    <citation type="submission" date="2018-02" db="EMBL/GenBank/DDBJ databases">
        <authorList>
            <person name="Cohen D.B."/>
            <person name="Kent A.D."/>
        </authorList>
    </citation>
    <scope>NUCLEOTIDE SEQUENCE</scope>
</reference>
<dbReference type="PROSITE" id="PS50297">
    <property type="entry name" value="ANK_REP_REGION"/>
    <property type="match status" value="1"/>
</dbReference>
<dbReference type="Pfam" id="PF13857">
    <property type="entry name" value="Ank_5"/>
    <property type="match status" value="1"/>
</dbReference>
<dbReference type="AlphaFoldDB" id="A0A2N9FUB0"/>
<name>A0A2N9FUB0_FAGSY</name>
<feature type="repeat" description="ANK" evidence="1">
    <location>
        <begin position="152"/>
        <end position="184"/>
    </location>
</feature>
<dbReference type="Gene3D" id="1.25.40.20">
    <property type="entry name" value="Ankyrin repeat-containing domain"/>
    <property type="match status" value="1"/>
</dbReference>
<dbReference type="SUPFAM" id="SSF48403">
    <property type="entry name" value="Ankyrin repeat"/>
    <property type="match status" value="1"/>
</dbReference>
<dbReference type="EMBL" id="OIVN01001176">
    <property type="protein sequence ID" value="SPC90763.1"/>
    <property type="molecule type" value="Genomic_DNA"/>
</dbReference>
<dbReference type="PROSITE" id="PS50088">
    <property type="entry name" value="ANK_REPEAT"/>
    <property type="match status" value="1"/>
</dbReference>
<keyword evidence="1" id="KW-0040">ANK repeat</keyword>
<organism evidence="2">
    <name type="scientific">Fagus sylvatica</name>
    <name type="common">Beechnut</name>
    <dbReference type="NCBI Taxonomy" id="28930"/>
    <lineage>
        <taxon>Eukaryota</taxon>
        <taxon>Viridiplantae</taxon>
        <taxon>Streptophyta</taxon>
        <taxon>Embryophyta</taxon>
        <taxon>Tracheophyta</taxon>
        <taxon>Spermatophyta</taxon>
        <taxon>Magnoliopsida</taxon>
        <taxon>eudicotyledons</taxon>
        <taxon>Gunneridae</taxon>
        <taxon>Pentapetalae</taxon>
        <taxon>rosids</taxon>
        <taxon>fabids</taxon>
        <taxon>Fagales</taxon>
        <taxon>Fagaceae</taxon>
        <taxon>Fagus</taxon>
    </lineage>
</organism>
<dbReference type="PANTHER" id="PTHR24128:SF24">
    <property type="entry name" value="ANKYRIN REPEAT PROTEIN"/>
    <property type="match status" value="1"/>
</dbReference>
<sequence>MDERIERMKQVALQGNIDGFYNLIREDVKLLEHIDELPFVDTPLHIATSAGHITFSTEMMGLKPSFARKLNPDGFSPIHIALRKKEYRDGASASTSLIGTLCVHTKRDSSTHCSWNTTIWRLLDSWWDGFEDNRFKNDEFWESTILNWEDNDGNTVLHVAGLNNQPEAVKMLLKSGVNVNAKNKRGETAWDILMANTELSVKLRCAGALPASCHASVTSFTYYLYSTVLFLKKLGMHFIREKTRISEKSRNTLLVIVSLLITITYQGILSPPGGLGQEDPNPPGVVAVQELSPSGEPVQELIPSYFIYKYYLPWDLPKMKLEAFTTVCCLTDLEHLQIGTRLLLKDGRFNL</sequence>
<proteinExistence type="predicted"/>